<gene>
    <name evidence="2" type="ORF">Ade02nite_41720</name>
</gene>
<evidence type="ECO:0000313" key="3">
    <source>
        <dbReference type="Proteomes" id="UP000609879"/>
    </source>
</evidence>
<feature type="transmembrane region" description="Helical" evidence="1">
    <location>
        <begin position="97"/>
        <end position="122"/>
    </location>
</feature>
<proteinExistence type="predicted"/>
<feature type="transmembrane region" description="Helical" evidence="1">
    <location>
        <begin position="158"/>
        <end position="175"/>
    </location>
</feature>
<reference evidence="2 3" key="1">
    <citation type="submission" date="2021-01" db="EMBL/GenBank/DDBJ databases">
        <title>Whole genome shotgun sequence of Actinoplanes deccanensis NBRC 13994.</title>
        <authorList>
            <person name="Komaki H."/>
            <person name="Tamura T."/>
        </authorList>
    </citation>
    <scope>NUCLEOTIDE SEQUENCE [LARGE SCALE GENOMIC DNA]</scope>
    <source>
        <strain evidence="2 3">NBRC 13994</strain>
    </source>
</reference>
<dbReference type="EMBL" id="BOMI01000081">
    <property type="protein sequence ID" value="GID75531.1"/>
    <property type="molecule type" value="Genomic_DNA"/>
</dbReference>
<keyword evidence="1" id="KW-1133">Transmembrane helix</keyword>
<feature type="transmembrane region" description="Helical" evidence="1">
    <location>
        <begin position="50"/>
        <end position="76"/>
    </location>
</feature>
<keyword evidence="1" id="KW-0472">Membrane</keyword>
<feature type="transmembrane region" description="Helical" evidence="1">
    <location>
        <begin position="134"/>
        <end position="153"/>
    </location>
</feature>
<dbReference type="RefSeq" id="WP_203766076.1">
    <property type="nucleotide sequence ID" value="NZ_BAAABO010000016.1"/>
</dbReference>
<accession>A0ABQ3Y6B6</accession>
<evidence type="ECO:0000313" key="2">
    <source>
        <dbReference type="EMBL" id="GID75531.1"/>
    </source>
</evidence>
<comment type="caution">
    <text evidence="2">The sequence shown here is derived from an EMBL/GenBank/DDBJ whole genome shotgun (WGS) entry which is preliminary data.</text>
</comment>
<protein>
    <submittedName>
        <fullName evidence="2">ABC transporter permease</fullName>
    </submittedName>
</protein>
<keyword evidence="3" id="KW-1185">Reference proteome</keyword>
<feature type="transmembrane region" description="Helical" evidence="1">
    <location>
        <begin position="209"/>
        <end position="230"/>
    </location>
</feature>
<evidence type="ECO:0000256" key="1">
    <source>
        <dbReference type="SAM" id="Phobius"/>
    </source>
</evidence>
<name>A0ABQ3Y6B6_9ACTN</name>
<dbReference type="Pfam" id="PF12730">
    <property type="entry name" value="ABC2_membrane_4"/>
    <property type="match status" value="1"/>
</dbReference>
<organism evidence="2 3">
    <name type="scientific">Paractinoplanes deccanensis</name>
    <dbReference type="NCBI Taxonomy" id="113561"/>
    <lineage>
        <taxon>Bacteria</taxon>
        <taxon>Bacillati</taxon>
        <taxon>Actinomycetota</taxon>
        <taxon>Actinomycetes</taxon>
        <taxon>Micromonosporales</taxon>
        <taxon>Micromonosporaceae</taxon>
        <taxon>Paractinoplanes</taxon>
    </lineage>
</organism>
<sequence length="235" mass="24076">MRAAIRSEWTKLWTTRTVWWALLGAFVLMAAAAGQNAIYVENGDVTTASVAVMSVTIAQLAFVALAMLVMTGEYSAGTIRATLSWIPSRGRLLSAKIAVVSAVTLVTGVAVGLLGGVIASAIVDDSGSIAGDAFKIGIYLVLLGALATGLGAALRGPVVTLVVLLMTIVVIPPLLQLPDIAVLNGIADAFPGVAGGHFLYGDADPYPPLVGLLILAGWAALAVAAGWQVLTRRDA</sequence>
<keyword evidence="1" id="KW-0812">Transmembrane</keyword>
<dbReference type="Proteomes" id="UP000609879">
    <property type="component" value="Unassembled WGS sequence"/>
</dbReference>